<feature type="compositionally biased region" description="Basic and acidic residues" evidence="1">
    <location>
        <begin position="1281"/>
        <end position="1290"/>
    </location>
</feature>
<dbReference type="EMBL" id="CAKKLH010000085">
    <property type="protein sequence ID" value="CAH0102532.1"/>
    <property type="molecule type" value="Genomic_DNA"/>
</dbReference>
<dbReference type="OrthoDB" id="5971311at2759"/>
<evidence type="ECO:0000256" key="1">
    <source>
        <dbReference type="SAM" id="MobiDB-lite"/>
    </source>
</evidence>
<evidence type="ECO:0000259" key="2">
    <source>
        <dbReference type="Pfam" id="PF25758"/>
    </source>
</evidence>
<accession>A0A8J2RGM9</accession>
<gene>
    <name evidence="3" type="ORF">DGAL_LOCUS4941</name>
</gene>
<sequence>MAASGVEERTEATSLSNQISTVTQENIIDRDLLAKAVTQSGGVTLEDFAFVKQISVDNFPLTGLSVADLVENISIPISLEDFSKLKDNSEKSYHGQGLNISYDPSLKEALEINGSRVCSLISENLDLSSLIIHHMGLPSNELLNVQAKLRKLMLYEIGGHYIYDFNPFDTIGTVILQIPIEKGHEGGHCEVKQNGITEVFKTDSKSDGTFYLSFLHGQCKHSMDKVTKGCKLALVFDLVCTNTKTIVPSDFPMFLTAIKEIKQSLNPWVLDFSKRNLSHNEIVCSEKSLEEQILFFDLKENYGKRNLTFQLLRGKDKKLAYLLQFCSYLDVHLVNFTPKKPNITQPQVADAGESSAGVDQEKFGQWIDTDDIIRNLTLKLDWEQQCVGPFRPCVSSSTVLQEKDSTSGSTTMERCTHHSALVIWPKHLSVWIYCRYGLPSLISRMENLLVSTSHWQNEERKMATRDLHQLISFCCAQPKLVWAGQPEMQKGELTSKLLNFCIALRARDEGLDLLKALGKNFEEHPQELEKIKAGAFEGIQSEQVAQAIAKFQCQIAGWHDMAELVERLITPNRISTQLIPIIKLAEYLLEVNCVEGANMVGDSISSSFSKMGHGAGYTQASKVTHYCVQTYLGMVLLLERNPSTSSHSRMESFVIFFSRLRSSVQCRLVLNLVAQNGTLLKITKLYGFMFHDMCRILSTDCKIYVPPVRCIAVDLLQCFIQLGNVKWLESLISRICRVPEPPEIPGIFNAVKMDLIATLISASELWELTESSESIRSALTSFVKYYLILLVDHSSTLIESGNTIPAIPDADIYRRETLLKSFSSSIVFFMRMERMNYSIESFHLSVISLVLTKLSVHQFFRFLIDIFQQFTTAQHFISSVIIRHVSSVLSSKMEENLTVMPRREDILDVIKCFIQTEDESLIRSLLDQVCANEITGYWPLHEKHTLFKNLMLCDVWGKLTAKKKSLILNTCDHIITNGINDVIRKLDSTSVSTNIMPVLFECVQLFLLTEKNRFSADEQCGVAKVFQPLLAKLSISQLMDLVVNLFMWENEYPSLKKIPRIYIWYRDACRRFFSLNFLPVVKSEVERAIKILNCLLWLNDSICWENFGFQICNSFPLDESKLFVILASREDIRKALLDSPSALNSIVAILSHWIDKLNSSGAPQFSWKQPKAVVHGHPQVEAFLRSDAECMSYFKLTSTKDSLCFCKELIANGPLYGFSVKAKNRYKNGKFSHCEILKEKSHHDHLLEEFIVRKTEVKGLEKLRESLLEEQRATANINPPELRRQERTDESTSIGQRDGHVQADEGEEEVDNEHLKRYISTRRSLDPVFTLSLPTYFRNQITQLEAQVGSTRFQDMTQTVDNETLEMINFLGSQPRNNQL</sequence>
<evidence type="ECO:0000313" key="3">
    <source>
        <dbReference type="EMBL" id="CAH0102532.1"/>
    </source>
</evidence>
<feature type="region of interest" description="Disordered" evidence="1">
    <location>
        <begin position="1271"/>
        <end position="1310"/>
    </location>
</feature>
<dbReference type="Proteomes" id="UP000789390">
    <property type="component" value="Unassembled WGS sequence"/>
</dbReference>
<name>A0A8J2RGM9_9CRUS</name>
<reference evidence="3" key="1">
    <citation type="submission" date="2021-11" db="EMBL/GenBank/DDBJ databases">
        <authorList>
            <person name="Schell T."/>
        </authorList>
    </citation>
    <scope>NUCLEOTIDE SEQUENCE</scope>
    <source>
        <strain evidence="3">M5</strain>
    </source>
</reference>
<dbReference type="PANTHER" id="PTHR33099:SF7">
    <property type="entry name" value="MYND-TYPE DOMAIN-CONTAINING PROTEIN"/>
    <property type="match status" value="1"/>
</dbReference>
<dbReference type="InterPro" id="IPR058669">
    <property type="entry name" value="TPR_IPO7/11-like"/>
</dbReference>
<dbReference type="PANTHER" id="PTHR33099">
    <property type="entry name" value="FE2OG DIOXYGENASE DOMAIN-CONTAINING PROTEIN"/>
    <property type="match status" value="1"/>
</dbReference>
<evidence type="ECO:0000313" key="4">
    <source>
        <dbReference type="Proteomes" id="UP000789390"/>
    </source>
</evidence>
<proteinExistence type="predicted"/>
<feature type="domain" description="Importin-7/11-like TPR repeats" evidence="2">
    <location>
        <begin position="1290"/>
        <end position="1369"/>
    </location>
</feature>
<dbReference type="Pfam" id="PF25758">
    <property type="entry name" value="TPR_IPO11"/>
    <property type="match status" value="1"/>
</dbReference>
<protein>
    <recommendedName>
        <fullName evidence="2">Importin-7/11-like TPR repeats domain-containing protein</fullName>
    </recommendedName>
</protein>
<keyword evidence="4" id="KW-1185">Reference proteome</keyword>
<comment type="caution">
    <text evidence="3">The sequence shown here is derived from an EMBL/GenBank/DDBJ whole genome shotgun (WGS) entry which is preliminary data.</text>
</comment>
<organism evidence="3 4">
    <name type="scientific">Daphnia galeata</name>
    <dbReference type="NCBI Taxonomy" id="27404"/>
    <lineage>
        <taxon>Eukaryota</taxon>
        <taxon>Metazoa</taxon>
        <taxon>Ecdysozoa</taxon>
        <taxon>Arthropoda</taxon>
        <taxon>Crustacea</taxon>
        <taxon>Branchiopoda</taxon>
        <taxon>Diplostraca</taxon>
        <taxon>Cladocera</taxon>
        <taxon>Anomopoda</taxon>
        <taxon>Daphniidae</taxon>
        <taxon>Daphnia</taxon>
    </lineage>
</organism>